<dbReference type="Proteomes" id="UP000061809">
    <property type="component" value="Chromosome"/>
</dbReference>
<accession>A0A0P0GPD5</accession>
<gene>
    <name evidence="1" type="ORF">BcellWH2_02739</name>
    <name evidence="3" type="ORF">F2Y81_24545</name>
    <name evidence="2" type="ORF">F2Y86_21125</name>
    <name evidence="4" type="ORF">PZH42_00870</name>
</gene>
<evidence type="ECO:0008006" key="8">
    <source>
        <dbReference type="Google" id="ProtNLM"/>
    </source>
</evidence>
<proteinExistence type="predicted"/>
<dbReference type="STRING" id="246787.BcellWH2_02739"/>
<dbReference type="GeneID" id="66305927"/>
<protein>
    <recommendedName>
        <fullName evidence="8">Redoxin domain-containing protein</fullName>
    </recommendedName>
</protein>
<reference evidence="1 5" key="1">
    <citation type="journal article" date="2015" name="Science">
        <title>Genetic determinants of in vivo fitness and diet responsiveness in multiple human gut Bacteroides.</title>
        <authorList>
            <person name="Wu M."/>
            <person name="McNulty N.P."/>
            <person name="Rodionov D.A."/>
            <person name="Khoroshkin M.S."/>
            <person name="Griffin N.W."/>
            <person name="Cheng J."/>
            <person name="Latreille P."/>
            <person name="Kerstetter R.A."/>
            <person name="Terrapon N."/>
            <person name="Henrissat B."/>
            <person name="Osterman A.L."/>
            <person name="Gordon J.I."/>
        </authorList>
    </citation>
    <scope>NUCLEOTIDE SEQUENCE [LARGE SCALE GENOMIC DNA]</scope>
    <source>
        <strain evidence="1 5">WH2</strain>
    </source>
</reference>
<evidence type="ECO:0000313" key="3">
    <source>
        <dbReference type="EMBL" id="KAA5412843.1"/>
    </source>
</evidence>
<reference evidence="6 7" key="2">
    <citation type="journal article" date="2019" name="Nat. Med.">
        <title>A library of human gut bacterial isolates paired with longitudinal multiomics data enables mechanistic microbiome research.</title>
        <authorList>
            <person name="Poyet M."/>
            <person name="Groussin M."/>
            <person name="Gibbons S.M."/>
            <person name="Avila-Pacheco J."/>
            <person name="Jiang X."/>
            <person name="Kearney S.M."/>
            <person name="Perrotta A.R."/>
            <person name="Berdy B."/>
            <person name="Zhao S."/>
            <person name="Lieberman T.D."/>
            <person name="Swanson P.K."/>
            <person name="Smith M."/>
            <person name="Roesemann S."/>
            <person name="Alexander J.E."/>
            <person name="Rich S.A."/>
            <person name="Livny J."/>
            <person name="Vlamakis H."/>
            <person name="Clish C."/>
            <person name="Bullock K."/>
            <person name="Deik A."/>
            <person name="Scott J."/>
            <person name="Pierce K.A."/>
            <person name="Xavier R.J."/>
            <person name="Alm E.J."/>
        </authorList>
    </citation>
    <scope>NUCLEOTIDE SEQUENCE [LARGE SCALE GENOMIC DNA]</scope>
    <source>
        <strain evidence="3 7">BIOML-A6</strain>
        <strain evidence="2 6">BIOML-A7</strain>
    </source>
</reference>
<evidence type="ECO:0000313" key="2">
    <source>
        <dbReference type="EMBL" id="KAA5404634.1"/>
    </source>
</evidence>
<dbReference type="KEGG" id="bcel:BcellWH2_02739"/>
<evidence type="ECO:0000313" key="6">
    <source>
        <dbReference type="Proteomes" id="UP000325055"/>
    </source>
</evidence>
<dbReference type="SUPFAM" id="SSF52833">
    <property type="entry name" value="Thioredoxin-like"/>
    <property type="match status" value="1"/>
</dbReference>
<evidence type="ECO:0000313" key="4">
    <source>
        <dbReference type="EMBL" id="MDE8692650.1"/>
    </source>
</evidence>
<dbReference type="EMBL" id="VVYV01000061">
    <property type="protein sequence ID" value="KAA5412843.1"/>
    <property type="molecule type" value="Genomic_DNA"/>
</dbReference>
<dbReference type="PATRIC" id="fig|246787.4.peg.2822"/>
<dbReference type="EMBL" id="JARFID010000001">
    <property type="protein sequence ID" value="MDE8692650.1"/>
    <property type="molecule type" value="Genomic_DNA"/>
</dbReference>
<reference evidence="4" key="3">
    <citation type="submission" date="2023-03" db="EMBL/GenBank/DDBJ databases">
        <title>DFI Biobank Strains.</title>
        <authorList>
            <person name="Mostad J."/>
            <person name="Paddock L."/>
            <person name="Medina S."/>
            <person name="Waligurski E."/>
            <person name="Barat B."/>
            <person name="Smith R."/>
            <person name="Burgo V."/>
            <person name="Metcalfe C."/>
            <person name="Woodson C."/>
            <person name="Sundararajan A."/>
            <person name="Ramaswamy R."/>
            <person name="Lin H."/>
            <person name="Pamer E.G."/>
        </authorList>
    </citation>
    <scope>NUCLEOTIDE SEQUENCE</scope>
    <source>
        <strain evidence="4">DFI.9.5</strain>
    </source>
</reference>
<dbReference type="EMBL" id="CP012801">
    <property type="protein sequence ID" value="ALJ59978.1"/>
    <property type="molecule type" value="Genomic_DNA"/>
</dbReference>
<dbReference type="Proteomes" id="UP001221924">
    <property type="component" value="Unassembled WGS sequence"/>
</dbReference>
<sequence length="208" mass="24344">MKRKELNLAIILVLFLLLSNIYSYIQYKEISEVQSFLYELKKDSDIKIGQLEALKECRANEILLNGNEISRDWEITNLQGGRETLSDIMSDNTLVLRYSEMHCDVCIDSIVSKLNIYQDSIGLQNIVLFTSTKNMNYVKKFKRVNNIHFDIYGISNALDSVLVDIGMPYLFVYSFVDERINNVFVPQKENVKFTYEYLHSILLKYYTK</sequence>
<organism evidence="1 5">
    <name type="scientific">Bacteroides cellulosilyticus</name>
    <dbReference type="NCBI Taxonomy" id="246787"/>
    <lineage>
        <taxon>Bacteria</taxon>
        <taxon>Pseudomonadati</taxon>
        <taxon>Bacteroidota</taxon>
        <taxon>Bacteroidia</taxon>
        <taxon>Bacteroidales</taxon>
        <taxon>Bacteroidaceae</taxon>
        <taxon>Bacteroides</taxon>
    </lineage>
</organism>
<evidence type="ECO:0000313" key="7">
    <source>
        <dbReference type="Proteomes" id="UP000448877"/>
    </source>
</evidence>
<dbReference type="Proteomes" id="UP000448877">
    <property type="component" value="Unassembled WGS sequence"/>
</dbReference>
<dbReference type="RefSeq" id="WP_007216583.1">
    <property type="nucleotide sequence ID" value="NZ_CABMLT010000009.1"/>
</dbReference>
<evidence type="ECO:0000313" key="1">
    <source>
        <dbReference type="EMBL" id="ALJ59978.1"/>
    </source>
</evidence>
<dbReference type="EMBL" id="VVYW01000021">
    <property type="protein sequence ID" value="KAA5404634.1"/>
    <property type="molecule type" value="Genomic_DNA"/>
</dbReference>
<name>A0A0P0GPD5_9BACE</name>
<dbReference type="AlphaFoldDB" id="A0A0P0GPD5"/>
<dbReference type="InterPro" id="IPR036249">
    <property type="entry name" value="Thioredoxin-like_sf"/>
</dbReference>
<dbReference type="Proteomes" id="UP000325055">
    <property type="component" value="Unassembled WGS sequence"/>
</dbReference>
<evidence type="ECO:0000313" key="5">
    <source>
        <dbReference type="Proteomes" id="UP000061809"/>
    </source>
</evidence>